<feature type="domain" description="Thioredoxin" evidence="1">
    <location>
        <begin position="11"/>
        <end position="84"/>
    </location>
</feature>
<evidence type="ECO:0000313" key="3">
    <source>
        <dbReference type="Proteomes" id="UP001285636"/>
    </source>
</evidence>
<dbReference type="SUPFAM" id="SSF52833">
    <property type="entry name" value="Thioredoxin-like"/>
    <property type="match status" value="1"/>
</dbReference>
<dbReference type="InterPro" id="IPR013766">
    <property type="entry name" value="Thioredoxin_domain"/>
</dbReference>
<gene>
    <name evidence="2" type="ORF">RYX45_00680</name>
</gene>
<proteinExistence type="predicted"/>
<sequence length="109" mass="12503">MKDLTTIEMVDEFIQENKFSFVYVSRTNCSVCHALLPQVKEVLSEFPLINQGFVNADQLEEIAGRLSIFTVPALLLFIDGKETIREARFVPIETFEEKVRKVYQLSTAD</sequence>
<comment type="caution">
    <text evidence="2">The sequence shown here is derived from an EMBL/GenBank/DDBJ whole genome shotgun (WGS) entry which is preliminary data.</text>
</comment>
<organism evidence="2 3">
    <name type="scientific">Alkalihalophilus pseudofirmus</name>
    <name type="common">Bacillus pseudofirmus</name>
    <dbReference type="NCBI Taxonomy" id="79885"/>
    <lineage>
        <taxon>Bacteria</taxon>
        <taxon>Bacillati</taxon>
        <taxon>Bacillota</taxon>
        <taxon>Bacilli</taxon>
        <taxon>Bacillales</taxon>
        <taxon>Bacillaceae</taxon>
        <taxon>Alkalihalophilus</taxon>
    </lineage>
</organism>
<evidence type="ECO:0000259" key="1">
    <source>
        <dbReference type="Pfam" id="PF00085"/>
    </source>
</evidence>
<evidence type="ECO:0000313" key="2">
    <source>
        <dbReference type="EMBL" id="MDV2883675.1"/>
    </source>
</evidence>
<protein>
    <submittedName>
        <fullName evidence="2">Thioredoxin family protein</fullName>
    </submittedName>
</protein>
<accession>A0AAJ2KVB3</accession>
<dbReference type="Gene3D" id="3.40.30.10">
    <property type="entry name" value="Glutaredoxin"/>
    <property type="match status" value="1"/>
</dbReference>
<dbReference type="RefSeq" id="WP_012957889.1">
    <property type="nucleotide sequence ID" value="NZ_CP117835.1"/>
</dbReference>
<dbReference type="AlphaFoldDB" id="A0AAJ2KVB3"/>
<dbReference type="InterPro" id="IPR036249">
    <property type="entry name" value="Thioredoxin-like_sf"/>
</dbReference>
<dbReference type="EMBL" id="JAWJAY010000001">
    <property type="protein sequence ID" value="MDV2883675.1"/>
    <property type="molecule type" value="Genomic_DNA"/>
</dbReference>
<dbReference type="Proteomes" id="UP001285636">
    <property type="component" value="Unassembled WGS sequence"/>
</dbReference>
<dbReference type="Pfam" id="PF00085">
    <property type="entry name" value="Thioredoxin"/>
    <property type="match status" value="1"/>
</dbReference>
<dbReference type="CDD" id="cd02947">
    <property type="entry name" value="TRX_family"/>
    <property type="match status" value="1"/>
</dbReference>
<name>A0AAJ2KVB3_ALKPS</name>
<reference evidence="2" key="1">
    <citation type="submission" date="2023-10" db="EMBL/GenBank/DDBJ databases">
        <title>Screening of Alkalihalophilus pseudofirmusBZ-TG-HK211 and Its Alleviation of Salt Stress on Rapeseed Growth.</title>
        <authorList>
            <person name="Zhao B."/>
            <person name="Guo T."/>
        </authorList>
    </citation>
    <scope>NUCLEOTIDE SEQUENCE</scope>
    <source>
        <strain evidence="2">BZ-TG-HK211</strain>
    </source>
</reference>